<sequence length="100" mass="11003">MGKRPCEGDVPETRWKEVSKDRKCKKRSPEGDETRVSSTNKKKREEVTPHTNGGEKDGADGRTGEETPTSALCSFYPPHEVSFSVGSKGMKRMSEEGGAE</sequence>
<feature type="compositionally biased region" description="Basic and acidic residues" evidence="1">
    <location>
        <begin position="1"/>
        <end position="35"/>
    </location>
</feature>
<name>A0ABD1ZNS3_9MARC</name>
<comment type="caution">
    <text evidence="2">The sequence shown here is derived from an EMBL/GenBank/DDBJ whole genome shotgun (WGS) entry which is preliminary data.</text>
</comment>
<feature type="region of interest" description="Disordered" evidence="1">
    <location>
        <begin position="1"/>
        <end position="100"/>
    </location>
</feature>
<accession>A0ABD1ZNS3</accession>
<organism evidence="2 3">
    <name type="scientific">Riccia fluitans</name>
    <dbReference type="NCBI Taxonomy" id="41844"/>
    <lineage>
        <taxon>Eukaryota</taxon>
        <taxon>Viridiplantae</taxon>
        <taxon>Streptophyta</taxon>
        <taxon>Embryophyta</taxon>
        <taxon>Marchantiophyta</taxon>
        <taxon>Marchantiopsida</taxon>
        <taxon>Marchantiidae</taxon>
        <taxon>Marchantiales</taxon>
        <taxon>Ricciaceae</taxon>
        <taxon>Riccia</taxon>
    </lineage>
</organism>
<keyword evidence="3" id="KW-1185">Reference proteome</keyword>
<dbReference type="EMBL" id="JBHFFA010000001">
    <property type="protein sequence ID" value="KAL2653028.1"/>
    <property type="molecule type" value="Genomic_DNA"/>
</dbReference>
<gene>
    <name evidence="2" type="ORF">R1flu_021156</name>
</gene>
<dbReference type="AlphaFoldDB" id="A0ABD1ZNS3"/>
<proteinExistence type="predicted"/>
<evidence type="ECO:0000313" key="3">
    <source>
        <dbReference type="Proteomes" id="UP001605036"/>
    </source>
</evidence>
<feature type="compositionally biased region" description="Basic and acidic residues" evidence="1">
    <location>
        <begin position="43"/>
        <end position="65"/>
    </location>
</feature>
<reference evidence="2 3" key="1">
    <citation type="submission" date="2024-09" db="EMBL/GenBank/DDBJ databases">
        <title>Chromosome-scale assembly of Riccia fluitans.</title>
        <authorList>
            <person name="Paukszto L."/>
            <person name="Sawicki J."/>
            <person name="Karawczyk K."/>
            <person name="Piernik-Szablinska J."/>
            <person name="Szczecinska M."/>
            <person name="Mazdziarz M."/>
        </authorList>
    </citation>
    <scope>NUCLEOTIDE SEQUENCE [LARGE SCALE GENOMIC DNA]</scope>
    <source>
        <strain evidence="2">Rf_01</strain>
        <tissue evidence="2">Aerial parts of the thallus</tissue>
    </source>
</reference>
<dbReference type="Proteomes" id="UP001605036">
    <property type="component" value="Unassembled WGS sequence"/>
</dbReference>
<evidence type="ECO:0000256" key="1">
    <source>
        <dbReference type="SAM" id="MobiDB-lite"/>
    </source>
</evidence>
<protein>
    <submittedName>
        <fullName evidence="2">Uncharacterized protein</fullName>
    </submittedName>
</protein>
<evidence type="ECO:0000313" key="2">
    <source>
        <dbReference type="EMBL" id="KAL2653028.1"/>
    </source>
</evidence>